<protein>
    <recommendedName>
        <fullName evidence="1">P2X purinoreceptor 7 intracellular domain-containing protein</fullName>
    </recommendedName>
</protein>
<evidence type="ECO:0000313" key="5">
    <source>
        <dbReference type="EMBL" id="CAI6375464.1"/>
    </source>
</evidence>
<dbReference type="PANTHER" id="PTHR36981:SF1">
    <property type="entry name" value="P2X PURINORECEPTOR 7 INTRACELLULAR DOMAIN-CONTAINING PROTEIN"/>
    <property type="match status" value="1"/>
</dbReference>
<proteinExistence type="predicted"/>
<keyword evidence="7" id="KW-1185">Reference proteome</keyword>
<evidence type="ECO:0000313" key="3">
    <source>
        <dbReference type="EMBL" id="CAI6354157.1"/>
    </source>
</evidence>
<evidence type="ECO:0000259" key="1">
    <source>
        <dbReference type="Pfam" id="PF20478"/>
    </source>
</evidence>
<evidence type="ECO:0000313" key="4">
    <source>
        <dbReference type="EMBL" id="CAI6371041.1"/>
    </source>
</evidence>
<evidence type="ECO:0000313" key="7">
    <source>
        <dbReference type="Proteomes" id="UP001160148"/>
    </source>
</evidence>
<dbReference type="EMBL" id="CARXXK010001408">
    <property type="protein sequence ID" value="CAI6376011.1"/>
    <property type="molecule type" value="Genomic_DNA"/>
</dbReference>
<evidence type="ECO:0000313" key="6">
    <source>
        <dbReference type="EMBL" id="CAI6376011.1"/>
    </source>
</evidence>
<evidence type="ECO:0000313" key="2">
    <source>
        <dbReference type="EMBL" id="CAI6349603.1"/>
    </source>
</evidence>
<reference evidence="6 7" key="1">
    <citation type="submission" date="2023-01" db="EMBL/GenBank/DDBJ databases">
        <authorList>
            <person name="Whitehead M."/>
        </authorList>
    </citation>
    <scope>NUCLEOTIDE SEQUENCE [LARGE SCALE GENOMIC DNA]</scope>
</reference>
<dbReference type="EMBL" id="CARXXK010000694">
    <property type="protein sequence ID" value="CAI6371041.1"/>
    <property type="molecule type" value="Genomic_DNA"/>
</dbReference>
<dbReference type="PANTHER" id="PTHR36981">
    <property type="entry name" value="ZGC:195170"/>
    <property type="match status" value="1"/>
</dbReference>
<name>A0AAV0Y9A0_9HEMI</name>
<dbReference type="Proteomes" id="UP001160148">
    <property type="component" value="Unassembled WGS sequence"/>
</dbReference>
<dbReference type="AlphaFoldDB" id="A0AAV0Y9A0"/>
<accession>A0AAV0Y9A0</accession>
<dbReference type="EMBL" id="CARXXK010000002">
    <property type="protein sequence ID" value="CAI6354157.1"/>
    <property type="molecule type" value="Genomic_DNA"/>
</dbReference>
<organism evidence="6 7">
    <name type="scientific">Macrosiphum euphorbiae</name>
    <name type="common">potato aphid</name>
    <dbReference type="NCBI Taxonomy" id="13131"/>
    <lineage>
        <taxon>Eukaryota</taxon>
        <taxon>Metazoa</taxon>
        <taxon>Ecdysozoa</taxon>
        <taxon>Arthropoda</taxon>
        <taxon>Hexapoda</taxon>
        <taxon>Insecta</taxon>
        <taxon>Pterygota</taxon>
        <taxon>Neoptera</taxon>
        <taxon>Paraneoptera</taxon>
        <taxon>Hemiptera</taxon>
        <taxon>Sternorrhyncha</taxon>
        <taxon>Aphidomorpha</taxon>
        <taxon>Aphidoidea</taxon>
        <taxon>Aphididae</taxon>
        <taxon>Macrosiphini</taxon>
        <taxon>Macrosiphum</taxon>
    </lineage>
</organism>
<feature type="domain" description="P2X purinoreceptor 7 intracellular" evidence="1">
    <location>
        <begin position="29"/>
        <end position="170"/>
    </location>
</feature>
<sequence>MSIIPYNFEPLVTDVDNYDYLENEESVVSYNDRSKLAVTDWCSCGKCEKQINDRECVCCFELANIFKMCTNNECITKSASFSKIILDEDILKITRQYKISKTKNKTKKRSLQSATMENKAWRYICYKQFTLWVNSWMTIGRGNRVVIPSCVVTKIRERYPEENGLYIGFQNP</sequence>
<dbReference type="EMBL" id="CARXXK010001339">
    <property type="protein sequence ID" value="CAI6375464.1"/>
    <property type="molecule type" value="Genomic_DNA"/>
</dbReference>
<gene>
    <name evidence="3" type="ORF">MEUPH1_LOCUS10195</name>
    <name evidence="4" type="ORF">MEUPH1_LOCUS25091</name>
    <name evidence="5" type="ORF">MEUPH1_LOCUS28960</name>
    <name evidence="6" type="ORF">MEUPH1_LOCUS29439</name>
    <name evidence="2" type="ORF">MEUPH1_LOCUS6146</name>
</gene>
<dbReference type="InterPro" id="IPR046815">
    <property type="entry name" value="P2RX7_C"/>
</dbReference>
<dbReference type="Pfam" id="PF20478">
    <property type="entry name" value="P2RX7_C"/>
    <property type="match status" value="1"/>
</dbReference>
<dbReference type="EMBL" id="CARXXK010000001">
    <property type="protein sequence ID" value="CAI6349603.1"/>
    <property type="molecule type" value="Genomic_DNA"/>
</dbReference>
<comment type="caution">
    <text evidence="6">The sequence shown here is derived from an EMBL/GenBank/DDBJ whole genome shotgun (WGS) entry which is preliminary data.</text>
</comment>